<keyword evidence="4" id="KW-0032">Aminotransferase</keyword>
<protein>
    <recommendedName>
        <fullName evidence="3">histidinol-phosphate transaminase</fullName>
        <ecNumber evidence="3">2.6.1.9</ecNumber>
    </recommendedName>
</protein>
<organism evidence="11 12">
    <name type="scientific">Paenibacillus radicis</name>
    <name type="common">ex Gao et al. 2016</name>
    <dbReference type="NCBI Taxonomy" id="1737354"/>
    <lineage>
        <taxon>Bacteria</taxon>
        <taxon>Bacillati</taxon>
        <taxon>Bacillota</taxon>
        <taxon>Bacilli</taxon>
        <taxon>Bacillales</taxon>
        <taxon>Paenibacillaceae</taxon>
        <taxon>Paenibacillus</taxon>
    </lineage>
</organism>
<evidence type="ECO:0000256" key="5">
    <source>
        <dbReference type="ARBA" id="ARBA00022605"/>
    </source>
</evidence>
<dbReference type="Gene3D" id="3.90.1150.10">
    <property type="entry name" value="Aspartate Aminotransferase, domain 1"/>
    <property type="match status" value="1"/>
</dbReference>
<comment type="pathway">
    <text evidence="1">Amino-acid biosynthesis; L-histidine biosynthesis; L-histidine from 5-phospho-alpha-D-ribose 1-diphosphate: step 7/9.</text>
</comment>
<dbReference type="GO" id="GO:0030170">
    <property type="term" value="F:pyridoxal phosphate binding"/>
    <property type="evidence" value="ECO:0007669"/>
    <property type="project" value="InterPro"/>
</dbReference>
<dbReference type="CDD" id="cd00609">
    <property type="entry name" value="AAT_like"/>
    <property type="match status" value="1"/>
</dbReference>
<evidence type="ECO:0000256" key="2">
    <source>
        <dbReference type="ARBA" id="ARBA00007970"/>
    </source>
</evidence>
<evidence type="ECO:0000256" key="4">
    <source>
        <dbReference type="ARBA" id="ARBA00022576"/>
    </source>
</evidence>
<reference evidence="11 12" key="1">
    <citation type="journal article" date="2014" name="Int. J. Syst. Evol. Microbiol.">
        <title>Complete genome sequence of Corynebacterium casei LMG S-19264T (=DSM 44701T), isolated from a smear-ripened cheese.</title>
        <authorList>
            <consortium name="US DOE Joint Genome Institute (JGI-PGF)"/>
            <person name="Walter F."/>
            <person name="Albersmeier A."/>
            <person name="Kalinowski J."/>
            <person name="Ruckert C."/>
        </authorList>
    </citation>
    <scope>NUCLEOTIDE SEQUENCE [LARGE SCALE GENOMIC DNA]</scope>
    <source>
        <strain evidence="11 12">CGMCC 1.15286</strain>
    </source>
</reference>
<dbReference type="GO" id="GO:0000105">
    <property type="term" value="P:L-histidine biosynthetic process"/>
    <property type="evidence" value="ECO:0007669"/>
    <property type="project" value="UniProtKB-KW"/>
</dbReference>
<evidence type="ECO:0000313" key="12">
    <source>
        <dbReference type="Proteomes" id="UP000600247"/>
    </source>
</evidence>
<evidence type="ECO:0000256" key="7">
    <source>
        <dbReference type="ARBA" id="ARBA00022898"/>
    </source>
</evidence>
<dbReference type="Proteomes" id="UP000600247">
    <property type="component" value="Unassembled WGS sequence"/>
</dbReference>
<keyword evidence="5" id="KW-0028">Amino-acid biosynthesis</keyword>
<name>A0A917GY97_9BACL</name>
<dbReference type="Pfam" id="PF00155">
    <property type="entry name" value="Aminotran_1_2"/>
    <property type="match status" value="1"/>
</dbReference>
<keyword evidence="8" id="KW-0368">Histidine biosynthesis</keyword>
<dbReference type="InterPro" id="IPR015421">
    <property type="entry name" value="PyrdxlP-dep_Trfase_major"/>
</dbReference>
<comment type="similarity">
    <text evidence="2">Belongs to the class-II pyridoxal-phosphate-dependent aminotransferase family. Histidinol-phosphate aminotransferase subfamily.</text>
</comment>
<dbReference type="InterPro" id="IPR015422">
    <property type="entry name" value="PyrdxlP-dep_Trfase_small"/>
</dbReference>
<feature type="domain" description="Aminotransferase class I/classII large" evidence="10">
    <location>
        <begin position="2"/>
        <end position="255"/>
    </location>
</feature>
<comment type="catalytic activity">
    <reaction evidence="9">
        <text>L-histidinol phosphate + 2-oxoglutarate = 3-(imidazol-4-yl)-2-oxopropyl phosphate + L-glutamate</text>
        <dbReference type="Rhea" id="RHEA:23744"/>
        <dbReference type="ChEBI" id="CHEBI:16810"/>
        <dbReference type="ChEBI" id="CHEBI:29985"/>
        <dbReference type="ChEBI" id="CHEBI:57766"/>
        <dbReference type="ChEBI" id="CHEBI:57980"/>
        <dbReference type="EC" id="2.6.1.9"/>
    </reaction>
</comment>
<dbReference type="InterPro" id="IPR004839">
    <property type="entry name" value="Aminotransferase_I/II_large"/>
</dbReference>
<dbReference type="Gene3D" id="3.40.640.10">
    <property type="entry name" value="Type I PLP-dependent aspartate aminotransferase-like (Major domain)"/>
    <property type="match status" value="1"/>
</dbReference>
<keyword evidence="12" id="KW-1185">Reference proteome</keyword>
<evidence type="ECO:0000256" key="1">
    <source>
        <dbReference type="ARBA" id="ARBA00005011"/>
    </source>
</evidence>
<dbReference type="PANTHER" id="PTHR43643">
    <property type="entry name" value="HISTIDINOL-PHOSPHATE AMINOTRANSFERASE 2"/>
    <property type="match status" value="1"/>
</dbReference>
<dbReference type="AlphaFoldDB" id="A0A917GY97"/>
<keyword evidence="7" id="KW-0663">Pyridoxal phosphate</keyword>
<evidence type="ECO:0000256" key="6">
    <source>
        <dbReference type="ARBA" id="ARBA00022679"/>
    </source>
</evidence>
<accession>A0A917GY97</accession>
<comment type="caution">
    <text evidence="11">The sequence shown here is derived from an EMBL/GenBank/DDBJ whole genome shotgun (WGS) entry which is preliminary data.</text>
</comment>
<dbReference type="EC" id="2.6.1.9" evidence="3"/>
<dbReference type="InterPro" id="IPR050106">
    <property type="entry name" value="HistidinolP_aminotransfase"/>
</dbReference>
<evidence type="ECO:0000256" key="3">
    <source>
        <dbReference type="ARBA" id="ARBA00012748"/>
    </source>
</evidence>
<evidence type="ECO:0000256" key="9">
    <source>
        <dbReference type="ARBA" id="ARBA00047481"/>
    </source>
</evidence>
<dbReference type="EMBL" id="BMHY01000002">
    <property type="protein sequence ID" value="GGG61072.1"/>
    <property type="molecule type" value="Genomic_DNA"/>
</dbReference>
<proteinExistence type="inferred from homology"/>
<evidence type="ECO:0000256" key="8">
    <source>
        <dbReference type="ARBA" id="ARBA00023102"/>
    </source>
</evidence>
<evidence type="ECO:0000259" key="10">
    <source>
        <dbReference type="Pfam" id="PF00155"/>
    </source>
</evidence>
<dbReference type="RefSeq" id="WP_308421755.1">
    <property type="nucleotide sequence ID" value="NZ_BMHY01000002.1"/>
</dbReference>
<keyword evidence="6" id="KW-0808">Transferase</keyword>
<evidence type="ECO:0000313" key="11">
    <source>
        <dbReference type="EMBL" id="GGG61072.1"/>
    </source>
</evidence>
<dbReference type="PANTHER" id="PTHR43643:SF6">
    <property type="entry name" value="HISTIDINOL-PHOSPHATE AMINOTRANSFERASE"/>
    <property type="match status" value="1"/>
</dbReference>
<dbReference type="GO" id="GO:0004400">
    <property type="term" value="F:histidinol-phosphate transaminase activity"/>
    <property type="evidence" value="ECO:0007669"/>
    <property type="project" value="UniProtKB-EC"/>
</dbReference>
<gene>
    <name evidence="11" type="ORF">GCM10010918_13080</name>
</gene>
<dbReference type="InterPro" id="IPR015424">
    <property type="entry name" value="PyrdxlP-dep_Trfase"/>
</dbReference>
<sequence length="259" mass="28698">MEEGDEIIVPEPTFSEYAFGAHLMNGAVVKVPFDEKYSYNADNLLAAVTSKTKLIYLCSPNNPTGTYLPEADLRRLLERLPARVLVVIDTAYRHYATASDYSDGVELIREGYPLLALNTFSKIYGLAGIRVGFGIAPESVIRTLLKVKEPFNVNALAQAGAQAALTDYEHIEASRAMNEAGREQLYSGLRKLAIPFTESMANYVLVELGEEADRIYNQLLQRGIIIRSAKGWGLHQHVRISVGTEKENHILLEALAELV</sequence>
<dbReference type="SUPFAM" id="SSF53383">
    <property type="entry name" value="PLP-dependent transferases"/>
    <property type="match status" value="1"/>
</dbReference>